<accession>A0ABQ0G4X5</accession>
<keyword evidence="3" id="KW-1185">Reference proteome</keyword>
<dbReference type="Pfam" id="PF14027">
    <property type="entry name" value="Questin_oxidase"/>
    <property type="match status" value="1"/>
</dbReference>
<protein>
    <submittedName>
        <fullName evidence="2">Oxidoreductase AflY</fullName>
    </submittedName>
</protein>
<dbReference type="PANTHER" id="PTHR35870">
    <property type="entry name" value="PROTEIN, PUTATIVE (AFU_ORTHOLOGUE AFUA_5G03330)-RELATED"/>
    <property type="match status" value="1"/>
</dbReference>
<organism evidence="2 3">
    <name type="scientific">Madurella fahalii</name>
    <dbReference type="NCBI Taxonomy" id="1157608"/>
    <lineage>
        <taxon>Eukaryota</taxon>
        <taxon>Fungi</taxon>
        <taxon>Dikarya</taxon>
        <taxon>Ascomycota</taxon>
        <taxon>Pezizomycotina</taxon>
        <taxon>Sordariomycetes</taxon>
        <taxon>Sordariomycetidae</taxon>
        <taxon>Sordariales</taxon>
        <taxon>Sordariales incertae sedis</taxon>
        <taxon>Madurella</taxon>
    </lineage>
</organism>
<dbReference type="EMBL" id="BAAFSV010000002">
    <property type="protein sequence ID" value="GAB1312818.1"/>
    <property type="molecule type" value="Genomic_DNA"/>
</dbReference>
<dbReference type="InterPro" id="IPR025337">
    <property type="entry name" value="Questin_oxidase-like"/>
</dbReference>
<dbReference type="PANTHER" id="PTHR35870:SF1">
    <property type="entry name" value="PROTEIN, PUTATIVE (AFU_ORTHOLOGUE AFUA_5G03330)-RELATED"/>
    <property type="match status" value="1"/>
</dbReference>
<dbReference type="RefSeq" id="XP_070914551.1">
    <property type="nucleotide sequence ID" value="XM_071058450.1"/>
</dbReference>
<dbReference type="Proteomes" id="UP001628179">
    <property type="component" value="Unassembled WGS sequence"/>
</dbReference>
<gene>
    <name evidence="2" type="ORF">MFIFM68171_03028</name>
</gene>
<evidence type="ECO:0000313" key="3">
    <source>
        <dbReference type="Proteomes" id="UP001628179"/>
    </source>
</evidence>
<reference evidence="2 3" key="1">
    <citation type="submission" date="2024-09" db="EMBL/GenBank/DDBJ databases">
        <title>Itraconazole resistance in Madurella fahalii resulting from another homologue of gene encoding cytochrome P450 14-alpha sterol demethylase (CYP51).</title>
        <authorList>
            <person name="Yoshioka I."/>
            <person name="Fahal A.H."/>
            <person name="Kaneko S."/>
            <person name="Yaguchi T."/>
        </authorList>
    </citation>
    <scope>NUCLEOTIDE SEQUENCE [LARGE SCALE GENOMIC DNA]</scope>
    <source>
        <strain evidence="2 3">IFM 68171</strain>
    </source>
</reference>
<name>A0ABQ0G4X5_9PEZI</name>
<comment type="caution">
    <text evidence="2">The sequence shown here is derived from an EMBL/GenBank/DDBJ whole genome shotgun (WGS) entry which is preliminary data.</text>
</comment>
<proteinExistence type="predicted"/>
<sequence>MSVLIGPVLLPAMKKNGHQQLDVKTIQLFPSSTPGYTHAPGLTEESAKRASELLTINHDLYHTRFNGGLHNHIVHHLLALWALGASPEEIQAMWEYNISYQAPLEPVVSDVIDLRDPVRFKECLGKDECYYDFLRFFEDEITEKGVPAVVKEYVFKGDERADDIFCRMFTDLVHPIIHLGCALEFNQPSLVAEALAAACVHGTWPKQVLLPTEEYIRSRSPAALPPPTPLLDILHSLAQDPAISSGVKHSDPFNKIPDGLLRRVSGEQFAPYLARFRIDTPATPDELQRRMAEMMHTCAYMTGAAQRPGKREAIDFVLLHTVTLFVFYPAFMALDWLSDGDKARLLEATARIDAVMYAGCGCPPLYPQRVTDYMPKRAGDGWEDLFHRAVVYKDEGHVAKLVRAMFSLEQLGEPAPGFPIAKKDFVKIAHMAVDSVERAFEPDGHHRMPEAVAQAMTKRVGQGGEMVTKNQMRWVFYGGLDKSWDWVPDVDE</sequence>
<keyword evidence="1" id="KW-0560">Oxidoreductase</keyword>
<evidence type="ECO:0000256" key="1">
    <source>
        <dbReference type="ARBA" id="ARBA00023002"/>
    </source>
</evidence>
<dbReference type="GeneID" id="98173773"/>
<evidence type="ECO:0000313" key="2">
    <source>
        <dbReference type="EMBL" id="GAB1312818.1"/>
    </source>
</evidence>